<feature type="domain" description="TACO1/YebC-like second and third" evidence="8">
    <location>
        <begin position="81"/>
        <end position="237"/>
    </location>
</feature>
<dbReference type="NCBIfam" id="NF001030">
    <property type="entry name" value="PRK00110.1"/>
    <property type="match status" value="1"/>
</dbReference>
<feature type="region of interest" description="Disordered" evidence="7">
    <location>
        <begin position="1"/>
        <end position="22"/>
    </location>
</feature>
<evidence type="ECO:0000256" key="1">
    <source>
        <dbReference type="ARBA" id="ARBA00008724"/>
    </source>
</evidence>
<dbReference type="InterPro" id="IPR029072">
    <property type="entry name" value="YebC-like"/>
</dbReference>
<evidence type="ECO:0000256" key="3">
    <source>
        <dbReference type="ARBA" id="ARBA00023015"/>
    </source>
</evidence>
<organism evidence="10 11">
    <name type="scientific">Sporosarcina contaminans</name>
    <dbReference type="NCBI Taxonomy" id="633403"/>
    <lineage>
        <taxon>Bacteria</taxon>
        <taxon>Bacillati</taxon>
        <taxon>Bacillota</taxon>
        <taxon>Bacilli</taxon>
        <taxon>Bacillales</taxon>
        <taxon>Caryophanaceae</taxon>
        <taxon>Sporosarcina</taxon>
    </lineage>
</organism>
<evidence type="ECO:0000313" key="10">
    <source>
        <dbReference type="EMBL" id="MFD1206994.1"/>
    </source>
</evidence>
<comment type="similarity">
    <text evidence="1 6">Belongs to the TACO1 family.</text>
</comment>
<dbReference type="NCBIfam" id="TIGR01033">
    <property type="entry name" value="YebC/PmpR family DNA-binding transcriptional regulator"/>
    <property type="match status" value="1"/>
</dbReference>
<evidence type="ECO:0000256" key="5">
    <source>
        <dbReference type="ARBA" id="ARBA00023163"/>
    </source>
</evidence>
<feature type="domain" description="TACO1/YebC-like N-terminal" evidence="9">
    <location>
        <begin position="5"/>
        <end position="74"/>
    </location>
</feature>
<dbReference type="InterPro" id="IPR026564">
    <property type="entry name" value="Transcrip_reg_TACO1-like_dom3"/>
</dbReference>
<dbReference type="Gene3D" id="3.30.70.980">
    <property type="match status" value="2"/>
</dbReference>
<dbReference type="SUPFAM" id="SSF75625">
    <property type="entry name" value="YebC-like"/>
    <property type="match status" value="1"/>
</dbReference>
<evidence type="ECO:0000256" key="7">
    <source>
        <dbReference type="SAM" id="MobiDB-lite"/>
    </source>
</evidence>
<name>A0ABW3U439_9BACL</name>
<dbReference type="EMBL" id="JBHTLT010000133">
    <property type="protein sequence ID" value="MFD1206994.1"/>
    <property type="molecule type" value="Genomic_DNA"/>
</dbReference>
<dbReference type="Gene3D" id="1.10.10.200">
    <property type="match status" value="1"/>
</dbReference>
<dbReference type="InterPro" id="IPR049083">
    <property type="entry name" value="TACO1_YebC_N"/>
</dbReference>
<proteinExistence type="inferred from homology"/>
<dbReference type="InterPro" id="IPR048300">
    <property type="entry name" value="TACO1_YebC-like_2nd/3rd_dom"/>
</dbReference>
<evidence type="ECO:0000256" key="4">
    <source>
        <dbReference type="ARBA" id="ARBA00023125"/>
    </source>
</evidence>
<protein>
    <recommendedName>
        <fullName evidence="6">Probable transcriptional regulatory protein ACFQ38_17995</fullName>
    </recommendedName>
</protein>
<evidence type="ECO:0000259" key="9">
    <source>
        <dbReference type="Pfam" id="PF20772"/>
    </source>
</evidence>
<dbReference type="Pfam" id="PF20772">
    <property type="entry name" value="TACO1_YebC_N"/>
    <property type="match status" value="1"/>
</dbReference>
<dbReference type="Proteomes" id="UP001597231">
    <property type="component" value="Unassembled WGS sequence"/>
</dbReference>
<dbReference type="InterPro" id="IPR002876">
    <property type="entry name" value="Transcrip_reg_TACO1-like"/>
</dbReference>
<dbReference type="PANTHER" id="PTHR12532">
    <property type="entry name" value="TRANSLATIONAL ACTIVATOR OF CYTOCHROME C OXIDASE 1"/>
    <property type="match status" value="1"/>
</dbReference>
<evidence type="ECO:0000256" key="2">
    <source>
        <dbReference type="ARBA" id="ARBA00022490"/>
    </source>
</evidence>
<keyword evidence="3 6" id="KW-0805">Transcription regulation</keyword>
<keyword evidence="4 6" id="KW-0238">DNA-binding</keyword>
<reference evidence="11" key="1">
    <citation type="journal article" date="2019" name="Int. J. Syst. Evol. Microbiol.">
        <title>The Global Catalogue of Microorganisms (GCM) 10K type strain sequencing project: providing services to taxonomists for standard genome sequencing and annotation.</title>
        <authorList>
            <consortium name="The Broad Institute Genomics Platform"/>
            <consortium name="The Broad Institute Genome Sequencing Center for Infectious Disease"/>
            <person name="Wu L."/>
            <person name="Ma J."/>
        </authorList>
    </citation>
    <scope>NUCLEOTIDE SEQUENCE [LARGE SCALE GENOMIC DNA]</scope>
    <source>
        <strain evidence="11">CCUG 53915</strain>
    </source>
</reference>
<comment type="caution">
    <text evidence="10">The sequence shown here is derived from an EMBL/GenBank/DDBJ whole genome shotgun (WGS) entry which is preliminary data.</text>
</comment>
<dbReference type="PANTHER" id="PTHR12532:SF6">
    <property type="entry name" value="TRANSCRIPTIONAL REGULATORY PROTEIN YEBC-RELATED"/>
    <property type="match status" value="1"/>
</dbReference>
<evidence type="ECO:0000256" key="6">
    <source>
        <dbReference type="HAMAP-Rule" id="MF_00693"/>
    </source>
</evidence>
<keyword evidence="2 6" id="KW-0963">Cytoplasm</keyword>
<dbReference type="NCBIfam" id="NF009044">
    <property type="entry name" value="PRK12378.1"/>
    <property type="match status" value="1"/>
</dbReference>
<dbReference type="Pfam" id="PF01709">
    <property type="entry name" value="Transcrip_reg"/>
    <property type="match status" value="1"/>
</dbReference>
<evidence type="ECO:0000259" key="8">
    <source>
        <dbReference type="Pfam" id="PF01709"/>
    </source>
</evidence>
<dbReference type="InterPro" id="IPR017856">
    <property type="entry name" value="Integrase-like_N"/>
</dbReference>
<keyword evidence="5 6" id="KW-0804">Transcription</keyword>
<keyword evidence="11" id="KW-1185">Reference proteome</keyword>
<accession>A0ABW3U439</accession>
<sequence>MAGHSKWKNIQNRKGAQDAKRGKVFQKMSREIFVAAKSGGDPDMNPALRLAIEKSKGFNVPNDVIKRAIDKATGAGADENYEEVIYEGYGPNGVAVLVYCLTENRNRTAPNIRVAFNKNGGSLGESGSVSYMFNRKGRLFIERTEGMDEDAIMLSALEAGAEDIEATEDGFEILTAPSDFMVVKEALENEGMSFIAAEVEMVPTMYTELNEEQSEQFEKMIEALEDDDDVQNVYHNASTSEG</sequence>
<gene>
    <name evidence="10" type="ORF">ACFQ38_17995</name>
</gene>
<evidence type="ECO:0000313" key="11">
    <source>
        <dbReference type="Proteomes" id="UP001597231"/>
    </source>
</evidence>
<dbReference type="RefSeq" id="WP_336824356.1">
    <property type="nucleotide sequence ID" value="NZ_JBHTLT010000133.1"/>
</dbReference>
<dbReference type="HAMAP" id="MF_00693">
    <property type="entry name" value="Transcrip_reg_TACO1"/>
    <property type="match status" value="1"/>
</dbReference>
<comment type="subcellular location">
    <subcellularLocation>
        <location evidence="6">Cytoplasm</location>
    </subcellularLocation>
</comment>
<dbReference type="GO" id="GO:0003677">
    <property type="term" value="F:DNA binding"/>
    <property type="evidence" value="ECO:0007669"/>
    <property type="project" value="UniProtKB-KW"/>
</dbReference>